<evidence type="ECO:0000313" key="3">
    <source>
        <dbReference type="Proteomes" id="UP000327167"/>
    </source>
</evidence>
<evidence type="ECO:0000256" key="1">
    <source>
        <dbReference type="SAM" id="MobiDB-lite"/>
    </source>
</evidence>
<feature type="region of interest" description="Disordered" evidence="1">
    <location>
        <begin position="37"/>
        <end position="59"/>
    </location>
</feature>
<dbReference type="AlphaFoldDB" id="A0A5E6TZA4"/>
<dbReference type="Proteomes" id="UP000327167">
    <property type="component" value="Unassembled WGS sequence"/>
</dbReference>
<proteinExistence type="predicted"/>
<protein>
    <submittedName>
        <fullName evidence="2">Uncharacterized protein</fullName>
    </submittedName>
</protein>
<name>A0A5E6TZA4_PSEFL</name>
<dbReference type="EMBL" id="CABVHJ010000009">
    <property type="protein sequence ID" value="VVM98739.1"/>
    <property type="molecule type" value="Genomic_DNA"/>
</dbReference>
<gene>
    <name evidence="2" type="ORF">PS655_03218</name>
</gene>
<organism evidence="2 3">
    <name type="scientific">Pseudomonas fluorescens</name>
    <dbReference type="NCBI Taxonomy" id="294"/>
    <lineage>
        <taxon>Bacteria</taxon>
        <taxon>Pseudomonadati</taxon>
        <taxon>Pseudomonadota</taxon>
        <taxon>Gammaproteobacteria</taxon>
        <taxon>Pseudomonadales</taxon>
        <taxon>Pseudomonadaceae</taxon>
        <taxon>Pseudomonas</taxon>
    </lineage>
</organism>
<evidence type="ECO:0000313" key="2">
    <source>
        <dbReference type="EMBL" id="VVM98739.1"/>
    </source>
</evidence>
<reference evidence="2 3" key="1">
    <citation type="submission" date="2019-09" db="EMBL/GenBank/DDBJ databases">
        <authorList>
            <person name="Chandra G."/>
            <person name="Truman W A."/>
        </authorList>
    </citation>
    <scope>NUCLEOTIDE SEQUENCE [LARGE SCALE GENOMIC DNA]</scope>
    <source>
        <strain evidence="2">PS655</strain>
    </source>
</reference>
<sequence>MISNHLNDVEQRRHDANELSEQIARFLAAGGRIDVPKPAPIKFTSTSDRKHPPTFQRPKVRDETTQRVARIREMAKTLTRNEICEREGIALATLKAIASKHAIKFQVRQKIGTAPNKVPPDMEARLVSEINNCIAGGMNRSQCCKALAISYNMLDRIIRDNEIDFPKLKPAFR</sequence>
<dbReference type="RefSeq" id="WP_150651043.1">
    <property type="nucleotide sequence ID" value="NZ_CABVHJ010000009.1"/>
</dbReference>
<accession>A0A5E6TZA4</accession>